<dbReference type="AlphaFoldDB" id="A0A150G567"/>
<dbReference type="Proteomes" id="UP000075714">
    <property type="component" value="Unassembled WGS sequence"/>
</dbReference>
<dbReference type="EMBL" id="LSYV01000060">
    <property type="protein sequence ID" value="KXZ45026.1"/>
    <property type="molecule type" value="Genomic_DNA"/>
</dbReference>
<name>A0A150G567_GONPE</name>
<accession>A0A150G567</accession>
<evidence type="ECO:0000313" key="2">
    <source>
        <dbReference type="EMBL" id="KXZ45026.1"/>
    </source>
</evidence>
<evidence type="ECO:0000313" key="3">
    <source>
        <dbReference type="Proteomes" id="UP000075714"/>
    </source>
</evidence>
<protein>
    <submittedName>
        <fullName evidence="2">Uncharacterized protein</fullName>
    </submittedName>
</protein>
<feature type="region of interest" description="Disordered" evidence="1">
    <location>
        <begin position="118"/>
        <end position="159"/>
    </location>
</feature>
<evidence type="ECO:0000256" key="1">
    <source>
        <dbReference type="SAM" id="MobiDB-lite"/>
    </source>
</evidence>
<proteinExistence type="predicted"/>
<sequence>MREPDEAVETAVFAAHGGSRERPGAAGGGPTRTVVKMMDTAALLSVAFRSATSELDSQLRALAAEASGGATRLPKKLVMSSGAGGMAAAATAATAAPLRLAMSGTASAGAAGGGPLGAAPKASGPGVRAGAAGTEALPQPVRDGEWAGEEGTSGLRRPRAPGYSLAGVAQAVAGSLAQLTAPQASWRLAPSADDSALDSLRAAFGLAQWAVGRAGGRPGGLAGTLPTRGSLAGLPAVLAEMGEYERVLQGVVAIAAEADRRASRMLSIADALSAGRLGGGGVAER</sequence>
<organism evidence="2 3">
    <name type="scientific">Gonium pectorale</name>
    <name type="common">Green alga</name>
    <dbReference type="NCBI Taxonomy" id="33097"/>
    <lineage>
        <taxon>Eukaryota</taxon>
        <taxon>Viridiplantae</taxon>
        <taxon>Chlorophyta</taxon>
        <taxon>core chlorophytes</taxon>
        <taxon>Chlorophyceae</taxon>
        <taxon>CS clade</taxon>
        <taxon>Chlamydomonadales</taxon>
        <taxon>Volvocaceae</taxon>
        <taxon>Gonium</taxon>
    </lineage>
</organism>
<keyword evidence="3" id="KW-1185">Reference proteome</keyword>
<gene>
    <name evidence="2" type="ORF">GPECTOR_59g634</name>
</gene>
<reference evidence="3" key="1">
    <citation type="journal article" date="2016" name="Nat. Commun.">
        <title>The Gonium pectorale genome demonstrates co-option of cell cycle regulation during the evolution of multicellularity.</title>
        <authorList>
            <person name="Hanschen E.R."/>
            <person name="Marriage T.N."/>
            <person name="Ferris P.J."/>
            <person name="Hamaji T."/>
            <person name="Toyoda A."/>
            <person name="Fujiyama A."/>
            <person name="Neme R."/>
            <person name="Noguchi H."/>
            <person name="Minakuchi Y."/>
            <person name="Suzuki M."/>
            <person name="Kawai-Toyooka H."/>
            <person name="Smith D.R."/>
            <person name="Sparks H."/>
            <person name="Anderson J."/>
            <person name="Bakaric R."/>
            <person name="Luria V."/>
            <person name="Karger A."/>
            <person name="Kirschner M.W."/>
            <person name="Durand P.M."/>
            <person name="Michod R.E."/>
            <person name="Nozaki H."/>
            <person name="Olson B.J."/>
        </authorList>
    </citation>
    <scope>NUCLEOTIDE SEQUENCE [LARGE SCALE GENOMIC DNA]</scope>
    <source>
        <strain evidence="3">NIES-2863</strain>
    </source>
</reference>
<comment type="caution">
    <text evidence="2">The sequence shown here is derived from an EMBL/GenBank/DDBJ whole genome shotgun (WGS) entry which is preliminary data.</text>
</comment>